<dbReference type="EMBL" id="CAFBMT010000014">
    <property type="protein sequence ID" value="CAB4942477.1"/>
    <property type="molecule type" value="Genomic_DNA"/>
</dbReference>
<evidence type="ECO:0000259" key="1">
    <source>
        <dbReference type="Pfam" id="PF01243"/>
    </source>
</evidence>
<dbReference type="EMBL" id="CAFBOL010000081">
    <property type="protein sequence ID" value="CAB5004305.1"/>
    <property type="molecule type" value="Genomic_DNA"/>
</dbReference>
<proteinExistence type="predicted"/>
<dbReference type="AlphaFoldDB" id="A0A6J6S5P7"/>
<dbReference type="Gene3D" id="2.30.110.10">
    <property type="entry name" value="Electron Transport, Fmn-binding Protein, Chain A"/>
    <property type="match status" value="1"/>
</dbReference>
<dbReference type="EMBL" id="CAESGF010000013">
    <property type="protein sequence ID" value="CAB4364440.1"/>
    <property type="molecule type" value="Genomic_DNA"/>
</dbReference>
<dbReference type="PANTHER" id="PTHR42815:SF2">
    <property type="entry name" value="FAD-BINDING, PUTATIVE (AFU_ORTHOLOGUE AFUA_6G07600)-RELATED"/>
    <property type="match status" value="1"/>
</dbReference>
<name>A0A6J6S5P7_9ZZZZ</name>
<dbReference type="InterPro" id="IPR011576">
    <property type="entry name" value="Pyridox_Oxase_N"/>
</dbReference>
<dbReference type="PANTHER" id="PTHR42815">
    <property type="entry name" value="FAD-BINDING, PUTATIVE (AFU_ORTHOLOGUE AFUA_6G07600)-RELATED"/>
    <property type="match status" value="1"/>
</dbReference>
<protein>
    <submittedName>
        <fullName evidence="3">Unannotated protein</fullName>
    </submittedName>
</protein>
<dbReference type="EMBL" id="CAEZYF010000013">
    <property type="protein sequence ID" value="CAB4730101.1"/>
    <property type="molecule type" value="Genomic_DNA"/>
</dbReference>
<dbReference type="InterPro" id="IPR012349">
    <property type="entry name" value="Split_barrel_FMN-bd"/>
</dbReference>
<accession>A0A6J6S5P7</accession>
<reference evidence="3" key="1">
    <citation type="submission" date="2020-05" db="EMBL/GenBank/DDBJ databases">
        <authorList>
            <person name="Chiriac C."/>
            <person name="Salcher M."/>
            <person name="Ghai R."/>
            <person name="Kavagutti S V."/>
        </authorList>
    </citation>
    <scope>NUCLEOTIDE SEQUENCE</scope>
</reference>
<evidence type="ECO:0000313" key="2">
    <source>
        <dbReference type="EMBL" id="CAB4364440.1"/>
    </source>
</evidence>
<evidence type="ECO:0000313" key="3">
    <source>
        <dbReference type="EMBL" id="CAB4730101.1"/>
    </source>
</evidence>
<evidence type="ECO:0000313" key="4">
    <source>
        <dbReference type="EMBL" id="CAB4942477.1"/>
    </source>
</evidence>
<dbReference type="Pfam" id="PF01243">
    <property type="entry name" value="PNPOx_N"/>
    <property type="match status" value="1"/>
</dbReference>
<organism evidence="3">
    <name type="scientific">freshwater metagenome</name>
    <dbReference type="NCBI Taxonomy" id="449393"/>
    <lineage>
        <taxon>unclassified sequences</taxon>
        <taxon>metagenomes</taxon>
        <taxon>ecological metagenomes</taxon>
    </lineage>
</organism>
<evidence type="ECO:0000313" key="5">
    <source>
        <dbReference type="EMBL" id="CAB5004305.1"/>
    </source>
</evidence>
<feature type="domain" description="Pyridoxamine 5'-phosphate oxidase N-terminal" evidence="1">
    <location>
        <begin position="63"/>
        <end position="157"/>
    </location>
</feature>
<dbReference type="SUPFAM" id="SSF50475">
    <property type="entry name" value="FMN-binding split barrel"/>
    <property type="match status" value="1"/>
</dbReference>
<sequence>MGELFGVASVASYDAGVSRNGDELSAMYGEGARALQDEFDSRRLADLLADVTVHGELDDGDIALVREQSTVWVATVDADGWPDVSYKGGAPGFVRVVERSELQLPIYNGNGMWRTLGNISDNGRVALLFVDHVRPWRVRVHGIGTVLTDADTVATFHGAEAVLSVQVARVFPNCGRYIHRDGEVSPFVPQPGRETPVPEWKQLPFLNDVLPAHDPARTEG</sequence>
<gene>
    <name evidence="3" type="ORF">UFOPK2656_02047</name>
    <name evidence="4" type="ORF">UFOPK3651_02290</name>
    <name evidence="5" type="ORF">UFOPK3931_02396</name>
    <name evidence="2" type="ORF">UFOPK4189_02201</name>
</gene>